<accession>A0A840S1B3</accession>
<organism evidence="1 2">
    <name type="scientific">Glaciimonas immobilis</name>
    <dbReference type="NCBI Taxonomy" id="728004"/>
    <lineage>
        <taxon>Bacteria</taxon>
        <taxon>Pseudomonadati</taxon>
        <taxon>Pseudomonadota</taxon>
        <taxon>Betaproteobacteria</taxon>
        <taxon>Burkholderiales</taxon>
        <taxon>Oxalobacteraceae</taxon>
        <taxon>Glaciimonas</taxon>
    </lineage>
</organism>
<evidence type="ECO:0000313" key="2">
    <source>
        <dbReference type="Proteomes" id="UP000571084"/>
    </source>
</evidence>
<comment type="caution">
    <text evidence="1">The sequence shown here is derived from an EMBL/GenBank/DDBJ whole genome shotgun (WGS) entry which is preliminary data.</text>
</comment>
<dbReference type="EMBL" id="JACHHQ010000016">
    <property type="protein sequence ID" value="MBB5202491.1"/>
    <property type="molecule type" value="Genomic_DNA"/>
</dbReference>
<keyword evidence="2" id="KW-1185">Reference proteome</keyword>
<protein>
    <submittedName>
        <fullName evidence="1">Uncharacterized protein</fullName>
    </submittedName>
</protein>
<evidence type="ECO:0000313" key="1">
    <source>
        <dbReference type="EMBL" id="MBB5202491.1"/>
    </source>
</evidence>
<gene>
    <name evidence="1" type="ORF">HNR39_004358</name>
</gene>
<sequence length="54" mass="6389">MRTFNLVKPFSSILVEKCAETNKILFKCPMRAVFLIAFDQLENPTLQFNLRRVR</sequence>
<dbReference type="Proteomes" id="UP000571084">
    <property type="component" value="Unassembled WGS sequence"/>
</dbReference>
<dbReference type="AlphaFoldDB" id="A0A840S1B3"/>
<name>A0A840S1B3_9BURK</name>
<reference evidence="1 2" key="1">
    <citation type="submission" date="2020-08" db="EMBL/GenBank/DDBJ databases">
        <title>Genomic Encyclopedia of Type Strains, Phase IV (KMG-IV): sequencing the most valuable type-strain genomes for metagenomic binning, comparative biology and taxonomic classification.</title>
        <authorList>
            <person name="Goeker M."/>
        </authorList>
    </citation>
    <scope>NUCLEOTIDE SEQUENCE [LARGE SCALE GENOMIC DNA]</scope>
    <source>
        <strain evidence="1 2">DSM 23240</strain>
    </source>
</reference>
<proteinExistence type="predicted"/>